<keyword evidence="1" id="KW-1133">Transmembrane helix</keyword>
<organism evidence="2 3">
    <name type="scientific">Rhizophagus irregularis</name>
    <dbReference type="NCBI Taxonomy" id="588596"/>
    <lineage>
        <taxon>Eukaryota</taxon>
        <taxon>Fungi</taxon>
        <taxon>Fungi incertae sedis</taxon>
        <taxon>Mucoromycota</taxon>
        <taxon>Glomeromycotina</taxon>
        <taxon>Glomeromycetes</taxon>
        <taxon>Glomerales</taxon>
        <taxon>Glomeraceae</taxon>
        <taxon>Rhizophagus</taxon>
    </lineage>
</organism>
<evidence type="ECO:0000313" key="3">
    <source>
        <dbReference type="Proteomes" id="UP000234323"/>
    </source>
</evidence>
<dbReference type="AlphaFoldDB" id="A0A2I1GS68"/>
<dbReference type="Proteomes" id="UP000234323">
    <property type="component" value="Unassembled WGS sequence"/>
</dbReference>
<keyword evidence="3" id="KW-1185">Reference proteome</keyword>
<feature type="transmembrane region" description="Helical" evidence="1">
    <location>
        <begin position="125"/>
        <end position="145"/>
    </location>
</feature>
<feature type="transmembrane region" description="Helical" evidence="1">
    <location>
        <begin position="12"/>
        <end position="31"/>
    </location>
</feature>
<dbReference type="VEuPathDB" id="FungiDB:RhiirA1_449380"/>
<reference evidence="2 3" key="1">
    <citation type="submission" date="2015-10" db="EMBL/GenBank/DDBJ databases">
        <title>Genome analyses suggest a sexual origin of heterokaryosis in a supposedly ancient asexual fungus.</title>
        <authorList>
            <person name="Ropars J."/>
            <person name="Sedzielewska K."/>
            <person name="Noel J."/>
            <person name="Charron P."/>
            <person name="Farinelli L."/>
            <person name="Marton T."/>
            <person name="Kruger M."/>
            <person name="Pelin A."/>
            <person name="Brachmann A."/>
            <person name="Corradi N."/>
        </authorList>
    </citation>
    <scope>NUCLEOTIDE SEQUENCE [LARGE SCALE GENOMIC DNA]</scope>
    <source>
        <strain evidence="2 3">A4</strain>
    </source>
</reference>
<gene>
    <name evidence="2" type="ORF">RhiirA4_465453</name>
</gene>
<accession>A0A2I1GS68</accession>
<proteinExistence type="predicted"/>
<keyword evidence="1" id="KW-0812">Transmembrane</keyword>
<feature type="transmembrane region" description="Helical" evidence="1">
    <location>
        <begin position="75"/>
        <end position="97"/>
    </location>
</feature>
<comment type="caution">
    <text evidence="2">The sequence shown here is derived from an EMBL/GenBank/DDBJ whole genome shotgun (WGS) entry which is preliminary data.</text>
</comment>
<dbReference type="EMBL" id="LLXI01000744">
    <property type="protein sequence ID" value="PKY49449.1"/>
    <property type="molecule type" value="Genomic_DNA"/>
</dbReference>
<protein>
    <submittedName>
        <fullName evidence="2">Uncharacterized protein</fullName>
    </submittedName>
</protein>
<dbReference type="VEuPathDB" id="FungiDB:RhiirFUN_006330"/>
<keyword evidence="1" id="KW-0472">Membrane</keyword>
<dbReference type="VEuPathDB" id="FungiDB:FUN_012821"/>
<evidence type="ECO:0000313" key="2">
    <source>
        <dbReference type="EMBL" id="PKY49449.1"/>
    </source>
</evidence>
<evidence type="ECO:0000256" key="1">
    <source>
        <dbReference type="SAM" id="Phobius"/>
    </source>
</evidence>
<feature type="transmembrane region" description="Helical" evidence="1">
    <location>
        <begin position="43"/>
        <end position="63"/>
    </location>
</feature>
<name>A0A2I1GS68_9GLOM</name>
<sequence length="155" mass="17563">MSSPYDPAIDAINTILTGFLPALIFGMFNSFESKKKKKISFINIFDDLIIFGSIVAFPMQTGFELSQYYNVKPNIYGISAALIPAILGIFSYLLFLFPRCQINNLNMKILDVNPYSQLTSSLFHLFYHYILGISIFRFLLLSIVLKALDLANVKL</sequence>